<gene>
    <name evidence="1" type="ORF">SDC9_32312</name>
</gene>
<organism evidence="1">
    <name type="scientific">bioreactor metagenome</name>
    <dbReference type="NCBI Taxonomy" id="1076179"/>
    <lineage>
        <taxon>unclassified sequences</taxon>
        <taxon>metagenomes</taxon>
        <taxon>ecological metagenomes</taxon>
    </lineage>
</organism>
<evidence type="ECO:0000313" key="1">
    <source>
        <dbReference type="EMBL" id="MPL86332.1"/>
    </source>
</evidence>
<reference evidence="1" key="1">
    <citation type="submission" date="2019-08" db="EMBL/GenBank/DDBJ databases">
        <authorList>
            <person name="Kucharzyk K."/>
            <person name="Murdoch R.W."/>
            <person name="Higgins S."/>
            <person name="Loffler F."/>
        </authorList>
    </citation>
    <scope>NUCLEOTIDE SEQUENCE</scope>
</reference>
<protein>
    <submittedName>
        <fullName evidence="1">Uncharacterized protein</fullName>
    </submittedName>
</protein>
<dbReference type="AlphaFoldDB" id="A0A644V6A0"/>
<sequence>MQVALRLEFKNVFPNENKKDILDYLKEISKDTLFKLIGFSTRYPQPNFDNFFSNPELGADIYNRVLRYCINNKISTKPVVISREASLRISEIILSHIDEFKSAKEDVDRSELNIFKSFLIINEELNAKDDKKISSDENLEKFVDMSISSSFPLADLGLYGKNDIDFYKLLYCTLVRFNYLLEFLKSKDEYKYLEEALCTAFATSNPQDLLYQVKYLFGNLLVMKGSGSYIFAVEDKNQILFLDSFVSEVIDEDDDFTHLRNFPLLKTEDNVYTIIDFFFTLDKFTKSAKFILKDAFNKKHGLPPEDRTFFSFYNKEFSEDFLMKKVLDELFPDSLYIKKKETEDHDNEPDYYARNKDRVYFFENKDVMIAKGVKSSGDIEKINEALQTKFNKGKIGIGQLIYSIKQIVNKTFKFDDGANKRNDLVIYPILLVSDRIFMCQGINHRINTWFRAKLGNEYTINPLVKDLTVIDIDTIIYWLPYLKQNHKNFRNIIHNHTNVMTDAFKTKPKRKYVDLMEFLQRKIEKQLRPISERLRRVRLEPKYLLSLFKDIFPEK</sequence>
<comment type="caution">
    <text evidence="1">The sequence shown here is derived from an EMBL/GenBank/DDBJ whole genome shotgun (WGS) entry which is preliminary data.</text>
</comment>
<proteinExistence type="predicted"/>
<dbReference type="EMBL" id="VSSQ01000220">
    <property type="protein sequence ID" value="MPL86332.1"/>
    <property type="molecule type" value="Genomic_DNA"/>
</dbReference>
<name>A0A644V6A0_9ZZZZ</name>
<accession>A0A644V6A0</accession>